<dbReference type="EMBL" id="BMAV01001151">
    <property type="protein sequence ID" value="GFY39032.1"/>
    <property type="molecule type" value="Genomic_DNA"/>
</dbReference>
<keyword evidence="2" id="KW-1185">Reference proteome</keyword>
<organism evidence="1 2">
    <name type="scientific">Trichonephila inaurata madagascariensis</name>
    <dbReference type="NCBI Taxonomy" id="2747483"/>
    <lineage>
        <taxon>Eukaryota</taxon>
        <taxon>Metazoa</taxon>
        <taxon>Ecdysozoa</taxon>
        <taxon>Arthropoda</taxon>
        <taxon>Chelicerata</taxon>
        <taxon>Arachnida</taxon>
        <taxon>Araneae</taxon>
        <taxon>Araneomorphae</taxon>
        <taxon>Entelegynae</taxon>
        <taxon>Araneoidea</taxon>
        <taxon>Nephilidae</taxon>
        <taxon>Trichonephila</taxon>
        <taxon>Trichonephila inaurata</taxon>
    </lineage>
</organism>
<gene>
    <name evidence="1" type="ORF">TNIN_103391</name>
</gene>
<proteinExistence type="predicted"/>
<protein>
    <submittedName>
        <fullName evidence="1">Uncharacterized protein</fullName>
    </submittedName>
</protein>
<reference evidence="1" key="1">
    <citation type="submission" date="2020-08" db="EMBL/GenBank/DDBJ databases">
        <title>Multicomponent nature underlies the extraordinary mechanical properties of spider dragline silk.</title>
        <authorList>
            <person name="Kono N."/>
            <person name="Nakamura H."/>
            <person name="Mori M."/>
            <person name="Yoshida Y."/>
            <person name="Ohtoshi R."/>
            <person name="Malay A.D."/>
            <person name="Moran D.A.P."/>
            <person name="Tomita M."/>
            <person name="Numata K."/>
            <person name="Arakawa K."/>
        </authorList>
    </citation>
    <scope>NUCLEOTIDE SEQUENCE</scope>
</reference>
<accession>A0A8X7BQN0</accession>
<evidence type="ECO:0000313" key="1">
    <source>
        <dbReference type="EMBL" id="GFY39032.1"/>
    </source>
</evidence>
<dbReference type="AlphaFoldDB" id="A0A8X7BQN0"/>
<dbReference type="Proteomes" id="UP000886998">
    <property type="component" value="Unassembled WGS sequence"/>
</dbReference>
<evidence type="ECO:0000313" key="2">
    <source>
        <dbReference type="Proteomes" id="UP000886998"/>
    </source>
</evidence>
<comment type="caution">
    <text evidence="1">The sequence shown here is derived from an EMBL/GenBank/DDBJ whole genome shotgun (WGS) entry which is preliminary data.</text>
</comment>
<sequence length="139" mass="16618">MYKNSKSREISVDVEKKRPEPPQEFRVTNFALNNSFEIEVFHKTSFFSKERILIEFKWIFSILQLVGINGMNYSRSKDPCPIKKKKGWNIKIGLFSCCQSWWKYLVFCNLCIKIFSNIRINQFSRDKMNEITMCSIQYC</sequence>
<name>A0A8X7BQN0_9ARAC</name>